<feature type="transmembrane region" description="Helical" evidence="1">
    <location>
        <begin position="12"/>
        <end position="31"/>
    </location>
</feature>
<reference evidence="4" key="1">
    <citation type="submission" date="2016-06" db="UniProtKB">
        <authorList>
            <consortium name="WormBaseParasite"/>
        </authorList>
    </citation>
    <scope>IDENTIFICATION</scope>
</reference>
<dbReference type="Proteomes" id="UP000275846">
    <property type="component" value="Unassembled WGS sequence"/>
</dbReference>
<evidence type="ECO:0000313" key="4">
    <source>
        <dbReference type="WBParaSite" id="SSLN_0001875201-mRNA-1"/>
    </source>
</evidence>
<dbReference type="EMBL" id="UYSU01043631">
    <property type="protein sequence ID" value="VDM04454.1"/>
    <property type="molecule type" value="Genomic_DNA"/>
</dbReference>
<dbReference type="AlphaFoldDB" id="A0A183TNM1"/>
<sequence>MTPAATAAAAPSATQAVLIALFIALTTIRCVHPGSIHRGTQNYGGEQQEVELQFHLDAIDQLCQHRLLIVLLCRLILH</sequence>
<keyword evidence="1" id="KW-0812">Transmembrane</keyword>
<evidence type="ECO:0000313" key="3">
    <source>
        <dbReference type="Proteomes" id="UP000275846"/>
    </source>
</evidence>
<protein>
    <submittedName>
        <fullName evidence="4">Secreted protein</fullName>
    </submittedName>
</protein>
<name>A0A183TNM1_SCHSO</name>
<dbReference type="WBParaSite" id="SSLN_0001875201-mRNA-1">
    <property type="protein sequence ID" value="SSLN_0001875201-mRNA-1"/>
    <property type="gene ID" value="SSLN_0001875201"/>
</dbReference>
<keyword evidence="1" id="KW-0472">Membrane</keyword>
<organism evidence="4">
    <name type="scientific">Schistocephalus solidus</name>
    <name type="common">Tapeworm</name>
    <dbReference type="NCBI Taxonomy" id="70667"/>
    <lineage>
        <taxon>Eukaryota</taxon>
        <taxon>Metazoa</taxon>
        <taxon>Spiralia</taxon>
        <taxon>Lophotrochozoa</taxon>
        <taxon>Platyhelminthes</taxon>
        <taxon>Cestoda</taxon>
        <taxon>Eucestoda</taxon>
        <taxon>Diphyllobothriidea</taxon>
        <taxon>Diphyllobothriidae</taxon>
        <taxon>Schistocephalus</taxon>
    </lineage>
</organism>
<proteinExistence type="predicted"/>
<accession>A0A183TNM1</accession>
<gene>
    <name evidence="2" type="ORF">SSLN_LOCUS18068</name>
</gene>
<keyword evidence="3" id="KW-1185">Reference proteome</keyword>
<evidence type="ECO:0000313" key="2">
    <source>
        <dbReference type="EMBL" id="VDM04454.1"/>
    </source>
</evidence>
<reference evidence="2 3" key="2">
    <citation type="submission" date="2018-11" db="EMBL/GenBank/DDBJ databases">
        <authorList>
            <consortium name="Pathogen Informatics"/>
        </authorList>
    </citation>
    <scope>NUCLEOTIDE SEQUENCE [LARGE SCALE GENOMIC DNA]</scope>
    <source>
        <strain evidence="2 3">NST_G2</strain>
    </source>
</reference>
<evidence type="ECO:0000256" key="1">
    <source>
        <dbReference type="SAM" id="Phobius"/>
    </source>
</evidence>
<keyword evidence="1" id="KW-1133">Transmembrane helix</keyword>